<dbReference type="AlphaFoldDB" id="A0AAV9HGR0"/>
<organism evidence="2 3">
    <name type="scientific">Cladorrhinum samala</name>
    <dbReference type="NCBI Taxonomy" id="585594"/>
    <lineage>
        <taxon>Eukaryota</taxon>
        <taxon>Fungi</taxon>
        <taxon>Dikarya</taxon>
        <taxon>Ascomycota</taxon>
        <taxon>Pezizomycotina</taxon>
        <taxon>Sordariomycetes</taxon>
        <taxon>Sordariomycetidae</taxon>
        <taxon>Sordariales</taxon>
        <taxon>Podosporaceae</taxon>
        <taxon>Cladorrhinum</taxon>
    </lineage>
</organism>
<evidence type="ECO:0000313" key="2">
    <source>
        <dbReference type="EMBL" id="KAK4458647.1"/>
    </source>
</evidence>
<name>A0AAV9HGR0_9PEZI</name>
<comment type="caution">
    <text evidence="2">The sequence shown here is derived from an EMBL/GenBank/DDBJ whole genome shotgun (WGS) entry which is preliminary data.</text>
</comment>
<gene>
    <name evidence="2" type="ORF">QBC42DRAFT_313996</name>
</gene>
<protein>
    <submittedName>
        <fullName evidence="2">Uncharacterized protein</fullName>
    </submittedName>
</protein>
<evidence type="ECO:0000256" key="1">
    <source>
        <dbReference type="SAM" id="SignalP"/>
    </source>
</evidence>
<sequence length="328" mass="34447">MRSLLALNLGLMIPSLALAARNCATNATTTFQYRILEARYDGPDPTKANNLSTIAVSLGTSTTPLYECVEQWPEDWAGWYEGGSNIIWSDCIWTGAGSGADKTVSLAVDWKTKNIYLTHTFDCSNQPGTEGLATGILALPGLSCGPDPLGSGTTYCTPSPGANGARPDLRINTKLSTTPSSGSAACKDASAVYHSWSLESWSRKYEITPGTFSPKKGTDTGPTFKLRSLGVAAGTTVSCVTEKDVGDGVFEGTCGAPAGSGGAGTTSGKFRFDSSLNILSVEQRWECGDGTSLDVSGVAYFQATCDRGFNSNLFTCTSQPVWLGTKTV</sequence>
<reference evidence="2" key="2">
    <citation type="submission" date="2023-06" db="EMBL/GenBank/DDBJ databases">
        <authorList>
            <consortium name="Lawrence Berkeley National Laboratory"/>
            <person name="Mondo S.J."/>
            <person name="Hensen N."/>
            <person name="Bonometti L."/>
            <person name="Westerberg I."/>
            <person name="Brannstrom I.O."/>
            <person name="Guillou S."/>
            <person name="Cros-Aarteil S."/>
            <person name="Calhoun S."/>
            <person name="Haridas S."/>
            <person name="Kuo A."/>
            <person name="Pangilinan J."/>
            <person name="Riley R."/>
            <person name="Labutti K."/>
            <person name="Andreopoulos B."/>
            <person name="Lipzen A."/>
            <person name="Chen C."/>
            <person name="Yanf M."/>
            <person name="Daum C."/>
            <person name="Ng V."/>
            <person name="Clum A."/>
            <person name="Steindorff A."/>
            <person name="Ohm R."/>
            <person name="Martin F."/>
            <person name="Silar P."/>
            <person name="Natvig D."/>
            <person name="Lalanne C."/>
            <person name="Gautier V."/>
            <person name="Ament-Velasquez S.L."/>
            <person name="Kruys A."/>
            <person name="Hutchinson M.I."/>
            <person name="Powell A.J."/>
            <person name="Barry K."/>
            <person name="Miller A.N."/>
            <person name="Grigoriev I.V."/>
            <person name="Debuchy R."/>
            <person name="Gladieux P."/>
            <person name="Thoren M.H."/>
            <person name="Johannesson H."/>
        </authorList>
    </citation>
    <scope>NUCLEOTIDE SEQUENCE</scope>
    <source>
        <strain evidence="2">PSN324</strain>
    </source>
</reference>
<feature type="signal peptide" evidence="1">
    <location>
        <begin position="1"/>
        <end position="19"/>
    </location>
</feature>
<keyword evidence="1" id="KW-0732">Signal</keyword>
<evidence type="ECO:0000313" key="3">
    <source>
        <dbReference type="Proteomes" id="UP001321749"/>
    </source>
</evidence>
<feature type="chain" id="PRO_5044012662" evidence="1">
    <location>
        <begin position="20"/>
        <end position="328"/>
    </location>
</feature>
<proteinExistence type="predicted"/>
<reference evidence="2" key="1">
    <citation type="journal article" date="2023" name="Mol. Phylogenet. Evol.">
        <title>Genome-scale phylogeny and comparative genomics of the fungal order Sordariales.</title>
        <authorList>
            <person name="Hensen N."/>
            <person name="Bonometti L."/>
            <person name="Westerberg I."/>
            <person name="Brannstrom I.O."/>
            <person name="Guillou S."/>
            <person name="Cros-Aarteil S."/>
            <person name="Calhoun S."/>
            <person name="Haridas S."/>
            <person name="Kuo A."/>
            <person name="Mondo S."/>
            <person name="Pangilinan J."/>
            <person name="Riley R."/>
            <person name="LaButti K."/>
            <person name="Andreopoulos B."/>
            <person name="Lipzen A."/>
            <person name="Chen C."/>
            <person name="Yan M."/>
            <person name="Daum C."/>
            <person name="Ng V."/>
            <person name="Clum A."/>
            <person name="Steindorff A."/>
            <person name="Ohm R.A."/>
            <person name="Martin F."/>
            <person name="Silar P."/>
            <person name="Natvig D.O."/>
            <person name="Lalanne C."/>
            <person name="Gautier V."/>
            <person name="Ament-Velasquez S.L."/>
            <person name="Kruys A."/>
            <person name="Hutchinson M.I."/>
            <person name="Powell A.J."/>
            <person name="Barry K."/>
            <person name="Miller A.N."/>
            <person name="Grigoriev I.V."/>
            <person name="Debuchy R."/>
            <person name="Gladieux P."/>
            <person name="Hiltunen Thoren M."/>
            <person name="Johannesson H."/>
        </authorList>
    </citation>
    <scope>NUCLEOTIDE SEQUENCE</scope>
    <source>
        <strain evidence="2">PSN324</strain>
    </source>
</reference>
<dbReference type="Proteomes" id="UP001321749">
    <property type="component" value="Unassembled WGS sequence"/>
</dbReference>
<accession>A0AAV9HGR0</accession>
<keyword evidence="3" id="KW-1185">Reference proteome</keyword>
<dbReference type="EMBL" id="MU865061">
    <property type="protein sequence ID" value="KAK4458647.1"/>
    <property type="molecule type" value="Genomic_DNA"/>
</dbReference>